<dbReference type="RefSeq" id="WP_007416093.1">
    <property type="nucleotide sequence ID" value="NZ_ABOX02000022.1"/>
</dbReference>
<keyword evidence="3" id="KW-1185">Reference proteome</keyword>
<evidence type="ECO:0000313" key="2">
    <source>
        <dbReference type="EMBL" id="EEF59976.1"/>
    </source>
</evidence>
<reference evidence="2 3" key="1">
    <citation type="journal article" date="2011" name="J. Bacteriol.">
        <title>Genome sequence of 'Pedosphaera parvula' Ellin514, an aerobic Verrucomicrobial isolate from pasture soil.</title>
        <authorList>
            <person name="Kant R."/>
            <person name="van Passel M.W."/>
            <person name="Sangwan P."/>
            <person name="Palva A."/>
            <person name="Lucas S."/>
            <person name="Copeland A."/>
            <person name="Lapidus A."/>
            <person name="Glavina Del Rio T."/>
            <person name="Dalin E."/>
            <person name="Tice H."/>
            <person name="Bruce D."/>
            <person name="Goodwin L."/>
            <person name="Pitluck S."/>
            <person name="Chertkov O."/>
            <person name="Larimer F.W."/>
            <person name="Land M.L."/>
            <person name="Hauser L."/>
            <person name="Brettin T.S."/>
            <person name="Detter J.C."/>
            <person name="Han S."/>
            <person name="de Vos W.M."/>
            <person name="Janssen P.H."/>
            <person name="Smidt H."/>
        </authorList>
    </citation>
    <scope>NUCLEOTIDE SEQUENCE [LARGE SCALE GENOMIC DNA]</scope>
    <source>
        <strain evidence="2 3">Ellin514</strain>
    </source>
</reference>
<accession>B9XJV0</accession>
<evidence type="ECO:0000313" key="3">
    <source>
        <dbReference type="Proteomes" id="UP000003688"/>
    </source>
</evidence>
<dbReference type="Proteomes" id="UP000003688">
    <property type="component" value="Unassembled WGS sequence"/>
</dbReference>
<evidence type="ECO:0000256" key="1">
    <source>
        <dbReference type="SAM" id="MobiDB-lite"/>
    </source>
</evidence>
<sequence length="71" mass="7960">MAGQQFEYGFDEISNRTSTQAGRDYHGQNLRSATYDANDLNQYTNRTVPGYIDIINVANNNAPTHTCPFSI</sequence>
<protein>
    <submittedName>
        <fullName evidence="2">Uncharacterized protein</fullName>
    </submittedName>
</protein>
<proteinExistence type="predicted"/>
<dbReference type="OrthoDB" id="174505at2"/>
<gene>
    <name evidence="2" type="ORF">Cflav_PD2780</name>
</gene>
<feature type="region of interest" description="Disordered" evidence="1">
    <location>
        <begin position="1"/>
        <end position="24"/>
    </location>
</feature>
<name>B9XJV0_PEDPL</name>
<comment type="caution">
    <text evidence="2">The sequence shown here is derived from an EMBL/GenBank/DDBJ whole genome shotgun (WGS) entry which is preliminary data.</text>
</comment>
<dbReference type="EMBL" id="ABOX02000022">
    <property type="protein sequence ID" value="EEF59976.1"/>
    <property type="molecule type" value="Genomic_DNA"/>
</dbReference>
<organism evidence="2 3">
    <name type="scientific">Pedosphaera parvula (strain Ellin514)</name>
    <dbReference type="NCBI Taxonomy" id="320771"/>
    <lineage>
        <taxon>Bacteria</taxon>
        <taxon>Pseudomonadati</taxon>
        <taxon>Verrucomicrobiota</taxon>
        <taxon>Pedosphaerae</taxon>
        <taxon>Pedosphaerales</taxon>
        <taxon>Pedosphaeraceae</taxon>
        <taxon>Pedosphaera</taxon>
    </lineage>
</organism>
<dbReference type="AlphaFoldDB" id="B9XJV0"/>